<dbReference type="Gene3D" id="1.20.140.10">
    <property type="entry name" value="Butyryl-CoA Dehydrogenase, subunit A, domain 3"/>
    <property type="match status" value="1"/>
</dbReference>
<dbReference type="AlphaFoldDB" id="D7CKQ0"/>
<evidence type="ECO:0000259" key="7">
    <source>
        <dbReference type="Pfam" id="PF00441"/>
    </source>
</evidence>
<dbReference type="InterPro" id="IPR036250">
    <property type="entry name" value="AcylCo_DH-like_C"/>
</dbReference>
<dbReference type="Gene3D" id="2.40.110.10">
    <property type="entry name" value="Butyryl-CoA Dehydrogenase, subunit A, domain 2"/>
    <property type="match status" value="1"/>
</dbReference>
<evidence type="ECO:0000313" key="10">
    <source>
        <dbReference type="EMBL" id="ADI01285.1"/>
    </source>
</evidence>
<dbReference type="STRING" id="643648.Slip_0501"/>
<dbReference type="InterPro" id="IPR009075">
    <property type="entry name" value="AcylCo_DH/oxidase_C"/>
</dbReference>
<dbReference type="PROSITE" id="PS00073">
    <property type="entry name" value="ACYL_COA_DH_2"/>
    <property type="match status" value="1"/>
</dbReference>
<dbReference type="InterPro" id="IPR046373">
    <property type="entry name" value="Acyl-CoA_Oxase/DH_mid-dom_sf"/>
</dbReference>
<dbReference type="EMBL" id="CP002048">
    <property type="protein sequence ID" value="ADI01285.1"/>
    <property type="molecule type" value="Genomic_DNA"/>
</dbReference>
<dbReference type="HOGENOM" id="CLU_018204_0_2_9"/>
<organism evidence="10 11">
    <name type="scientific">Syntrophothermus lipocalidus (strain DSM 12680 / TGB-C1)</name>
    <dbReference type="NCBI Taxonomy" id="643648"/>
    <lineage>
        <taxon>Bacteria</taxon>
        <taxon>Bacillati</taxon>
        <taxon>Bacillota</taxon>
        <taxon>Clostridia</taxon>
        <taxon>Eubacteriales</taxon>
        <taxon>Syntrophomonadaceae</taxon>
        <taxon>Syntrophothermus</taxon>
    </lineage>
</organism>
<accession>D7CKQ0</accession>
<dbReference type="PROSITE" id="PS00072">
    <property type="entry name" value="ACYL_COA_DH_1"/>
    <property type="match status" value="1"/>
</dbReference>
<name>D7CKQ0_SYNLT</name>
<evidence type="ECO:0000256" key="6">
    <source>
        <dbReference type="RuleBase" id="RU362125"/>
    </source>
</evidence>
<evidence type="ECO:0000256" key="2">
    <source>
        <dbReference type="ARBA" id="ARBA00009347"/>
    </source>
</evidence>
<protein>
    <submittedName>
        <fullName evidence="10">Acyl-CoA dehydrogenase domain protein</fullName>
        <ecNumber evidence="10">1.3.8.1</ecNumber>
    </submittedName>
</protein>
<dbReference type="InterPro" id="IPR013786">
    <property type="entry name" value="AcylCoA_DH/ox_N"/>
</dbReference>
<dbReference type="EC" id="1.3.8.1" evidence="10"/>
<feature type="domain" description="Acyl-CoA dehydrogenase/oxidase N-terminal" evidence="9">
    <location>
        <begin position="6"/>
        <end position="111"/>
    </location>
</feature>
<dbReference type="InterPro" id="IPR006091">
    <property type="entry name" value="Acyl-CoA_Oxase/DH_mid-dom"/>
</dbReference>
<feature type="domain" description="Acyl-CoA oxidase/dehydrogenase middle" evidence="8">
    <location>
        <begin position="121"/>
        <end position="216"/>
    </location>
</feature>
<evidence type="ECO:0000259" key="9">
    <source>
        <dbReference type="Pfam" id="PF02771"/>
    </source>
</evidence>
<dbReference type="Proteomes" id="UP000000378">
    <property type="component" value="Chromosome"/>
</dbReference>
<reference evidence="11" key="1">
    <citation type="journal article" date="2010" name="Stand. Genomic Sci.">
        <title>Complete genome sequence of Syntrophothermus lipocalidus type strain (TGB-C1T).</title>
        <authorList>
            <consortium name="US DOE Joint Genome Institute (JGI-PGF)"/>
            <person name="Djao O."/>
            <person name="Zhang X."/>
            <person name="Lucas S."/>
            <person name="Lapidus A."/>
            <person name="Glavina Del Rio T."/>
            <person name="Nolan M."/>
            <person name="Tice H."/>
            <person name="Cheng J."/>
            <person name="Han C."/>
            <person name="Tapia R."/>
            <person name="Goodwin L."/>
            <person name="Pitluck S."/>
            <person name="Liolios K."/>
            <person name="Ivanova N."/>
            <person name="Mavromatis K."/>
            <person name="Mikhailova N."/>
            <person name="Ovchinnikova G."/>
            <person name="Pati A."/>
            <person name="Brambilla E."/>
            <person name="Chen A."/>
            <person name="Palaniappan K."/>
            <person name="Land M."/>
            <person name="Hauser L."/>
            <person name="Chang Y."/>
            <person name="Jeffries C."/>
            <person name="Rohde M."/>
            <person name="Sikorski J."/>
            <person name="Spring S."/>
            <person name="Goker M."/>
            <person name="Detter J."/>
            <person name="Woyke T."/>
            <person name="Bristow J."/>
            <person name="Eisen J."/>
            <person name="Markowitz V."/>
            <person name="Hugenholtz P."/>
            <person name="Kyrpides N."/>
            <person name="Klenk H."/>
        </authorList>
    </citation>
    <scope>NUCLEOTIDE SEQUENCE [LARGE SCALE GENOMIC DNA]</scope>
    <source>
        <strain evidence="11">DSM 12680 / TGB-C1</strain>
    </source>
</reference>
<dbReference type="FunFam" id="2.40.110.10:FF:000001">
    <property type="entry name" value="Acyl-CoA dehydrogenase, mitochondrial"/>
    <property type="match status" value="1"/>
</dbReference>
<evidence type="ECO:0000256" key="4">
    <source>
        <dbReference type="ARBA" id="ARBA00022827"/>
    </source>
</evidence>
<dbReference type="InterPro" id="IPR009100">
    <property type="entry name" value="AcylCoA_DH/oxidase_NM_dom_sf"/>
</dbReference>
<dbReference type="PANTHER" id="PTHR43884">
    <property type="entry name" value="ACYL-COA DEHYDROGENASE"/>
    <property type="match status" value="1"/>
</dbReference>
<evidence type="ECO:0000256" key="5">
    <source>
        <dbReference type="ARBA" id="ARBA00023002"/>
    </source>
</evidence>
<keyword evidence="5 6" id="KW-0560">Oxidoreductase</keyword>
<dbReference type="Pfam" id="PF02770">
    <property type="entry name" value="Acyl-CoA_dh_M"/>
    <property type="match status" value="1"/>
</dbReference>
<evidence type="ECO:0000256" key="3">
    <source>
        <dbReference type="ARBA" id="ARBA00022630"/>
    </source>
</evidence>
<keyword evidence="3 6" id="KW-0285">Flavoprotein</keyword>
<dbReference type="PIRSF" id="PIRSF016578">
    <property type="entry name" value="HsaA"/>
    <property type="match status" value="1"/>
</dbReference>
<dbReference type="GO" id="GO:0016937">
    <property type="term" value="F:short-chain fatty acyl-CoA dehydrogenase activity"/>
    <property type="evidence" value="ECO:0007669"/>
    <property type="project" value="UniProtKB-EC"/>
</dbReference>
<dbReference type="KEGG" id="slp:Slip_0501"/>
<dbReference type="InterPro" id="IPR037069">
    <property type="entry name" value="AcylCoA_DH/ox_N_sf"/>
</dbReference>
<keyword evidence="4 6" id="KW-0274">FAD</keyword>
<evidence type="ECO:0000313" key="11">
    <source>
        <dbReference type="Proteomes" id="UP000000378"/>
    </source>
</evidence>
<dbReference type="OrthoDB" id="9802447at2"/>
<dbReference type="FunFam" id="1.20.140.10:FF:000011">
    <property type="entry name" value="Medium-chain specific acyl-CoA dehydrogenase, mitochondrial"/>
    <property type="match status" value="1"/>
</dbReference>
<dbReference type="GO" id="GO:0050660">
    <property type="term" value="F:flavin adenine dinucleotide binding"/>
    <property type="evidence" value="ECO:0007669"/>
    <property type="project" value="InterPro"/>
</dbReference>
<comment type="cofactor">
    <cofactor evidence="1 6">
        <name>FAD</name>
        <dbReference type="ChEBI" id="CHEBI:57692"/>
    </cofactor>
</comment>
<proteinExistence type="inferred from homology"/>
<evidence type="ECO:0000256" key="1">
    <source>
        <dbReference type="ARBA" id="ARBA00001974"/>
    </source>
</evidence>
<dbReference type="eggNOG" id="COG1960">
    <property type="taxonomic scope" value="Bacteria"/>
</dbReference>
<dbReference type="RefSeq" id="WP_013174687.1">
    <property type="nucleotide sequence ID" value="NC_014220.1"/>
</dbReference>
<comment type="similarity">
    <text evidence="2 6">Belongs to the acyl-CoA dehydrogenase family.</text>
</comment>
<dbReference type="FunFam" id="1.10.540.10:FF:000002">
    <property type="entry name" value="Acyl-CoA dehydrogenase FadE19"/>
    <property type="match status" value="1"/>
</dbReference>
<dbReference type="SUPFAM" id="SSF47203">
    <property type="entry name" value="Acyl-CoA dehydrogenase C-terminal domain-like"/>
    <property type="match status" value="1"/>
</dbReference>
<sequence length="382" mass="41984">MDFRFTEEQEMMRRMARDFADNEIVPYAQEWDAKDEFPWECVKKMQEVGLMNIGVPAEYGGPGLDHVAQNLVVEEIARGDAGICTTMAASTLLAADPVLIAATDEQKKWWYGRELEGVIGAFCLTEPGAGSDVAGLSTRCQKVGDEYILNGTKQFISNGGVAGQYTVFATLDKKLGHKGICAFMVDRDTPGISVGKKEDKLGIRSSNTTQVIFEDVKVPAKNMLGKEGDGFKIAMKTLDISRACVAAMALGVAQAAFEVSVKYAMERQQFGKPIISFQAIQFMLADMAQLIEAGRLLYLEASCKQDQGLPYTDAASLAKCFCGDVAMKVATDAVQIYGGYGYTKEYPVEKYFRDAKIMQIFEGTAQVQRIVIANDIIRRFSK</sequence>
<dbReference type="InterPro" id="IPR006089">
    <property type="entry name" value="Acyl-CoA_DH_CS"/>
</dbReference>
<evidence type="ECO:0000259" key="8">
    <source>
        <dbReference type="Pfam" id="PF02770"/>
    </source>
</evidence>
<keyword evidence="11" id="KW-1185">Reference proteome</keyword>
<reference evidence="10 11" key="2">
    <citation type="journal article" date="2010" name="Stand. Genomic Sci.">
        <title>Complete genome sequence of Syntrophothermus lipocalidus type strain (TGB-C1).</title>
        <authorList>
            <person name="Djao O.D."/>
            <person name="Zhang X."/>
            <person name="Lucas S."/>
            <person name="Lapidus A."/>
            <person name="Del Rio T.G."/>
            <person name="Nolan M."/>
            <person name="Tice H."/>
            <person name="Cheng J.F."/>
            <person name="Han C."/>
            <person name="Tapia R."/>
            <person name="Goodwin L."/>
            <person name="Pitluck S."/>
            <person name="Liolios K."/>
            <person name="Ivanova N."/>
            <person name="Mavromatis K."/>
            <person name="Mikhailova N."/>
            <person name="Ovchinnikova G."/>
            <person name="Pati A."/>
            <person name="Brambilla E."/>
            <person name="Chen A."/>
            <person name="Palaniappan K."/>
            <person name="Land M."/>
            <person name="Hauser L."/>
            <person name="Chang Y.J."/>
            <person name="Jeffries C.D."/>
            <person name="Rohde M."/>
            <person name="Sikorski J."/>
            <person name="Spring S."/>
            <person name="Goker M."/>
            <person name="Detter J.C."/>
            <person name="Woyke T."/>
            <person name="Bristow J."/>
            <person name="Eisen J.A."/>
            <person name="Markowitz V."/>
            <person name="Hugenholtz P."/>
            <person name="Kyrpides N.C."/>
            <person name="Klenk H.P."/>
        </authorList>
    </citation>
    <scope>NUCLEOTIDE SEQUENCE [LARGE SCALE GENOMIC DNA]</scope>
    <source>
        <strain evidence="11">DSM 12680 / TGB-C1</strain>
    </source>
</reference>
<dbReference type="Gene3D" id="1.10.540.10">
    <property type="entry name" value="Acyl-CoA dehydrogenase/oxidase, N-terminal domain"/>
    <property type="match status" value="1"/>
</dbReference>
<dbReference type="SUPFAM" id="SSF56645">
    <property type="entry name" value="Acyl-CoA dehydrogenase NM domain-like"/>
    <property type="match status" value="1"/>
</dbReference>
<feature type="domain" description="Acyl-CoA dehydrogenase/oxidase C-terminal" evidence="7">
    <location>
        <begin position="228"/>
        <end position="375"/>
    </location>
</feature>
<dbReference type="PANTHER" id="PTHR43884:SF12">
    <property type="entry name" value="ISOVALERYL-COA DEHYDROGENASE, MITOCHONDRIAL-RELATED"/>
    <property type="match status" value="1"/>
</dbReference>
<gene>
    <name evidence="10" type="ordered locus">Slip_0501</name>
</gene>
<dbReference type="Pfam" id="PF00441">
    <property type="entry name" value="Acyl-CoA_dh_1"/>
    <property type="match status" value="1"/>
</dbReference>
<dbReference type="Pfam" id="PF02771">
    <property type="entry name" value="Acyl-CoA_dh_N"/>
    <property type="match status" value="1"/>
</dbReference>